<evidence type="ECO:0000313" key="4">
    <source>
        <dbReference type="RefSeq" id="XP_017337034.1"/>
    </source>
</evidence>
<organism evidence="3 4">
    <name type="scientific">Ictalurus punctatus</name>
    <name type="common">Channel catfish</name>
    <name type="synonym">Silurus punctatus</name>
    <dbReference type="NCBI Taxonomy" id="7998"/>
    <lineage>
        <taxon>Eukaryota</taxon>
        <taxon>Metazoa</taxon>
        <taxon>Chordata</taxon>
        <taxon>Craniata</taxon>
        <taxon>Vertebrata</taxon>
        <taxon>Euteleostomi</taxon>
        <taxon>Actinopterygii</taxon>
        <taxon>Neopterygii</taxon>
        <taxon>Teleostei</taxon>
        <taxon>Ostariophysi</taxon>
        <taxon>Siluriformes</taxon>
        <taxon>Ictaluridae</taxon>
        <taxon>Ictalurus</taxon>
    </lineage>
</organism>
<gene>
    <name evidence="4" type="primary">si:ch211-152p11.4</name>
</gene>
<protein>
    <submittedName>
        <fullName evidence="4">Regulator of G-protein signaling 3</fullName>
    </submittedName>
</protein>
<feature type="region of interest" description="Disordered" evidence="1">
    <location>
        <begin position="116"/>
        <end position="139"/>
    </location>
</feature>
<dbReference type="PANTHER" id="PTHR10845:SF242">
    <property type="entry name" value="NOVEL PROTEIN SIMILAR TO VERTEBRATE REGULATOR OF G-PROTEIN SIGNALLING FAMILY"/>
    <property type="match status" value="1"/>
</dbReference>
<reference evidence="3" key="1">
    <citation type="journal article" date="2016" name="Nat. Commun.">
        <title>The channel catfish genome sequence provides insights into the evolution of scale formation in teleosts.</title>
        <authorList>
            <person name="Liu Z."/>
            <person name="Liu S."/>
            <person name="Yao J."/>
            <person name="Bao L."/>
            <person name="Zhang J."/>
            <person name="Li Y."/>
            <person name="Jiang C."/>
            <person name="Sun L."/>
            <person name="Wang R."/>
            <person name="Zhang Y."/>
            <person name="Zhou T."/>
            <person name="Zeng Q."/>
            <person name="Fu Q."/>
            <person name="Gao S."/>
            <person name="Li N."/>
            <person name="Koren S."/>
            <person name="Jiang Y."/>
            <person name="Zimin A."/>
            <person name="Xu P."/>
            <person name="Phillippy A.M."/>
            <person name="Geng X."/>
            <person name="Song L."/>
            <person name="Sun F."/>
            <person name="Li C."/>
            <person name="Wang X."/>
            <person name="Chen A."/>
            <person name="Jin Y."/>
            <person name="Yuan Z."/>
            <person name="Yang Y."/>
            <person name="Tan S."/>
            <person name="Peatman E."/>
            <person name="Lu J."/>
            <person name="Qin Z."/>
            <person name="Dunham R."/>
            <person name="Li Z."/>
            <person name="Sonstegard T."/>
            <person name="Feng J."/>
            <person name="Danzmann R.G."/>
            <person name="Schroeder S."/>
            <person name="Scheffler B."/>
            <person name="Duke M.V."/>
            <person name="Ballard L."/>
            <person name="Kucuktas H."/>
            <person name="Kaltenboeck L."/>
            <person name="Liu H."/>
            <person name="Armbruster J."/>
            <person name="Xie Y."/>
            <person name="Kirby M.L."/>
            <person name="Tian Y."/>
            <person name="Flanagan M.E."/>
            <person name="Mu W."/>
            <person name="Waldbieser G.C."/>
        </authorList>
    </citation>
    <scope>NUCLEOTIDE SEQUENCE [LARGE SCALE GENOMIC DNA]</scope>
    <source>
        <strain evidence="3">SDA103</strain>
    </source>
</reference>
<sequence>MRRFSSEGSLLDLDCFPWKSAPQKDARCDEEEEEEEEEEPIRRSTYKTPPCQDDRVDHGAASLPTTPTALQDPKSRSAKDHAKEMSYSIEDLRDLDIPSGLLKVSNLNESFRAYSDSQLAPHSTSSDESAEKDDVLSPCSPSTSTLNSFCCNSGLGTHQNPHHVRSKLSSAKLHLKSLFWQSPHASNPSLRVPEPREQESSAKQRRSRFTKQWSQVGHAKTRLSRAEMEKWAESLDVIFNSRVAVSVFGAFLRSEFSEENLQFYMACEQYRQSSNNFSLGRRAKEISATYIQPGAPREVNLDSKTRDLTLQLLKAPSHTSLCHAQKRIRGLLEFDSYPRFLQSNIYLTLLQDAH</sequence>
<dbReference type="PANTHER" id="PTHR10845">
    <property type="entry name" value="REGULATOR OF G PROTEIN SIGNALING"/>
    <property type="match status" value="1"/>
</dbReference>
<dbReference type="InterPro" id="IPR044926">
    <property type="entry name" value="RGS_subdomain_2"/>
</dbReference>
<dbReference type="AlphaFoldDB" id="A0A2D0S2P9"/>
<evidence type="ECO:0000313" key="3">
    <source>
        <dbReference type="Proteomes" id="UP000221080"/>
    </source>
</evidence>
<dbReference type="KEGG" id="ipu:108272795"/>
<feature type="region of interest" description="Disordered" evidence="1">
    <location>
        <begin position="185"/>
        <end position="210"/>
    </location>
</feature>
<dbReference type="SMART" id="SM00315">
    <property type="entry name" value="RGS"/>
    <property type="match status" value="1"/>
</dbReference>
<dbReference type="InterPro" id="IPR036305">
    <property type="entry name" value="RGS_sf"/>
</dbReference>
<dbReference type="FunFam" id="1.10.167.10:FF:000001">
    <property type="entry name" value="Putative regulator of g-protein signaling 12"/>
    <property type="match status" value="1"/>
</dbReference>
<dbReference type="PRINTS" id="PR01301">
    <property type="entry name" value="RGSPROTEIN"/>
</dbReference>
<keyword evidence="3" id="KW-1185">Reference proteome</keyword>
<proteinExistence type="predicted"/>
<dbReference type="Proteomes" id="UP000221080">
    <property type="component" value="Chromosome 12"/>
</dbReference>
<reference evidence="4" key="2">
    <citation type="submission" date="2025-08" db="UniProtKB">
        <authorList>
            <consortium name="RefSeq"/>
        </authorList>
    </citation>
    <scope>IDENTIFICATION</scope>
    <source>
        <tissue evidence="4">Blood</tissue>
    </source>
</reference>
<dbReference type="STRING" id="7998.ENSIPUP00000022862"/>
<dbReference type="Pfam" id="PF00615">
    <property type="entry name" value="RGS"/>
    <property type="match status" value="1"/>
</dbReference>
<accession>A0A2D0S2P9</accession>
<dbReference type="SUPFAM" id="SSF48097">
    <property type="entry name" value="Regulator of G-protein signaling, RGS"/>
    <property type="match status" value="1"/>
</dbReference>
<dbReference type="PROSITE" id="PS50132">
    <property type="entry name" value="RGS"/>
    <property type="match status" value="1"/>
</dbReference>
<feature type="domain" description="RGS" evidence="2">
    <location>
        <begin position="234"/>
        <end position="350"/>
    </location>
</feature>
<dbReference type="OMA" id="LLFMRQW"/>
<feature type="compositionally biased region" description="Basic and acidic residues" evidence="1">
    <location>
        <begin position="73"/>
        <end position="83"/>
    </location>
</feature>
<evidence type="ECO:0000259" key="2">
    <source>
        <dbReference type="PROSITE" id="PS50132"/>
    </source>
</evidence>
<feature type="region of interest" description="Disordered" evidence="1">
    <location>
        <begin position="20"/>
        <end position="83"/>
    </location>
</feature>
<dbReference type="OrthoDB" id="196547at2759"/>
<dbReference type="GeneID" id="108272795"/>
<evidence type="ECO:0000256" key="1">
    <source>
        <dbReference type="SAM" id="MobiDB-lite"/>
    </source>
</evidence>
<dbReference type="RefSeq" id="XP_017337034.1">
    <property type="nucleotide sequence ID" value="XM_017481545.3"/>
</dbReference>
<dbReference type="Gene3D" id="1.10.167.10">
    <property type="entry name" value="Regulator of G-protein Signalling 4, domain 2"/>
    <property type="match status" value="1"/>
</dbReference>
<feature type="compositionally biased region" description="Acidic residues" evidence="1">
    <location>
        <begin position="28"/>
        <end position="39"/>
    </location>
</feature>
<feature type="compositionally biased region" description="Polar residues" evidence="1">
    <location>
        <begin position="116"/>
        <end position="127"/>
    </location>
</feature>
<dbReference type="InterPro" id="IPR016137">
    <property type="entry name" value="RGS"/>
</dbReference>
<feature type="compositionally biased region" description="Basic and acidic residues" evidence="1">
    <location>
        <begin position="193"/>
        <end position="202"/>
    </location>
</feature>
<name>A0A2D0S2P9_ICTPU</name>